<dbReference type="AlphaFoldDB" id="A0A6A6W2T6"/>
<feature type="compositionally biased region" description="Polar residues" evidence="1">
    <location>
        <begin position="141"/>
        <end position="150"/>
    </location>
</feature>
<feature type="signal peptide" evidence="2">
    <location>
        <begin position="1"/>
        <end position="16"/>
    </location>
</feature>
<reference evidence="3" key="1">
    <citation type="journal article" date="2020" name="Stud. Mycol.">
        <title>101 Dothideomycetes genomes: a test case for predicting lifestyles and emergence of pathogens.</title>
        <authorList>
            <person name="Haridas S."/>
            <person name="Albert R."/>
            <person name="Binder M."/>
            <person name="Bloem J."/>
            <person name="Labutti K."/>
            <person name="Salamov A."/>
            <person name="Andreopoulos B."/>
            <person name="Baker S."/>
            <person name="Barry K."/>
            <person name="Bills G."/>
            <person name="Bluhm B."/>
            <person name="Cannon C."/>
            <person name="Castanera R."/>
            <person name="Culley D."/>
            <person name="Daum C."/>
            <person name="Ezra D."/>
            <person name="Gonzalez J."/>
            <person name="Henrissat B."/>
            <person name="Kuo A."/>
            <person name="Liang C."/>
            <person name="Lipzen A."/>
            <person name="Lutzoni F."/>
            <person name="Magnuson J."/>
            <person name="Mondo S."/>
            <person name="Nolan M."/>
            <person name="Ohm R."/>
            <person name="Pangilinan J."/>
            <person name="Park H.-J."/>
            <person name="Ramirez L."/>
            <person name="Alfaro M."/>
            <person name="Sun H."/>
            <person name="Tritt A."/>
            <person name="Yoshinaga Y."/>
            <person name="Zwiers L.-H."/>
            <person name="Turgeon B."/>
            <person name="Goodwin S."/>
            <person name="Spatafora J."/>
            <person name="Crous P."/>
            <person name="Grigoriev I."/>
        </authorList>
    </citation>
    <scope>NUCLEOTIDE SEQUENCE</scope>
    <source>
        <strain evidence="3">CBS 121739</strain>
    </source>
</reference>
<dbReference type="RefSeq" id="XP_033599354.1">
    <property type="nucleotide sequence ID" value="XM_033743379.1"/>
</dbReference>
<feature type="region of interest" description="Disordered" evidence="1">
    <location>
        <begin position="131"/>
        <end position="173"/>
    </location>
</feature>
<keyword evidence="4" id="KW-1185">Reference proteome</keyword>
<feature type="compositionally biased region" description="Basic and acidic residues" evidence="1">
    <location>
        <begin position="152"/>
        <end position="173"/>
    </location>
</feature>
<name>A0A6A6W2T6_9PEZI</name>
<accession>A0A6A6W2T6</accession>
<proteinExistence type="predicted"/>
<keyword evidence="2" id="KW-0732">Signal</keyword>
<gene>
    <name evidence="3" type="ORF">EJ05DRAFT_47332</name>
</gene>
<dbReference type="Proteomes" id="UP000799437">
    <property type="component" value="Unassembled WGS sequence"/>
</dbReference>
<organism evidence="3 4">
    <name type="scientific">Pseudovirgaria hyperparasitica</name>
    <dbReference type="NCBI Taxonomy" id="470096"/>
    <lineage>
        <taxon>Eukaryota</taxon>
        <taxon>Fungi</taxon>
        <taxon>Dikarya</taxon>
        <taxon>Ascomycota</taxon>
        <taxon>Pezizomycotina</taxon>
        <taxon>Dothideomycetes</taxon>
        <taxon>Dothideomycetes incertae sedis</taxon>
        <taxon>Acrospermales</taxon>
        <taxon>Acrospermaceae</taxon>
        <taxon>Pseudovirgaria</taxon>
    </lineage>
</organism>
<evidence type="ECO:0000256" key="2">
    <source>
        <dbReference type="SAM" id="SignalP"/>
    </source>
</evidence>
<protein>
    <submittedName>
        <fullName evidence="3">Uncharacterized protein</fullName>
    </submittedName>
</protein>
<evidence type="ECO:0000256" key="1">
    <source>
        <dbReference type="SAM" id="MobiDB-lite"/>
    </source>
</evidence>
<feature type="chain" id="PRO_5025579452" evidence="2">
    <location>
        <begin position="17"/>
        <end position="173"/>
    </location>
</feature>
<dbReference type="GeneID" id="54484433"/>
<dbReference type="EMBL" id="ML996574">
    <property type="protein sequence ID" value="KAF2756903.1"/>
    <property type="molecule type" value="Genomic_DNA"/>
</dbReference>
<evidence type="ECO:0000313" key="3">
    <source>
        <dbReference type="EMBL" id="KAF2756903.1"/>
    </source>
</evidence>
<evidence type="ECO:0000313" key="4">
    <source>
        <dbReference type="Proteomes" id="UP000799437"/>
    </source>
</evidence>
<sequence length="173" mass="19192">MTKLLISALLAGLALATPTAPNSVRINEVVEKPDPLADLRDAQDTRISAVANTFLDKTGTIFGLTQYLYLDECYYLPNLAAEVTWTKDAGVNLNYQVIFWTGRDCDGDLLVPHSSEKYDISHYYSVSIDAADYSEPPTPPGNRTATTAQQGRRPDTVVDRRPLEARRRTRTGE</sequence>